<accession>A0A3N4HRG6</accession>
<gene>
    <name evidence="1" type="ORF">BJ508DRAFT_312306</name>
</gene>
<keyword evidence="2" id="KW-1185">Reference proteome</keyword>
<proteinExistence type="predicted"/>
<dbReference type="AlphaFoldDB" id="A0A3N4HRG6"/>
<protein>
    <submittedName>
        <fullName evidence="1">Uncharacterized protein</fullName>
    </submittedName>
</protein>
<dbReference type="Proteomes" id="UP000275078">
    <property type="component" value="Unassembled WGS sequence"/>
</dbReference>
<sequence length="102" mass="12047">MRSERIEVLLLRHLSNEFEDINFELVMRLDEINKKALMVKEVVKRRYYPRDYTSGPTDSDWDGLMRAEIALMMVRAFLADMEDGRNASWYRNFIAGPDQVSV</sequence>
<evidence type="ECO:0000313" key="2">
    <source>
        <dbReference type="Proteomes" id="UP000275078"/>
    </source>
</evidence>
<evidence type="ECO:0000313" key="1">
    <source>
        <dbReference type="EMBL" id="RPA75088.1"/>
    </source>
</evidence>
<organism evidence="1 2">
    <name type="scientific">Ascobolus immersus RN42</name>
    <dbReference type="NCBI Taxonomy" id="1160509"/>
    <lineage>
        <taxon>Eukaryota</taxon>
        <taxon>Fungi</taxon>
        <taxon>Dikarya</taxon>
        <taxon>Ascomycota</taxon>
        <taxon>Pezizomycotina</taxon>
        <taxon>Pezizomycetes</taxon>
        <taxon>Pezizales</taxon>
        <taxon>Ascobolaceae</taxon>
        <taxon>Ascobolus</taxon>
    </lineage>
</organism>
<reference evidence="1 2" key="1">
    <citation type="journal article" date="2018" name="Nat. Ecol. Evol.">
        <title>Pezizomycetes genomes reveal the molecular basis of ectomycorrhizal truffle lifestyle.</title>
        <authorList>
            <person name="Murat C."/>
            <person name="Payen T."/>
            <person name="Noel B."/>
            <person name="Kuo A."/>
            <person name="Morin E."/>
            <person name="Chen J."/>
            <person name="Kohler A."/>
            <person name="Krizsan K."/>
            <person name="Balestrini R."/>
            <person name="Da Silva C."/>
            <person name="Montanini B."/>
            <person name="Hainaut M."/>
            <person name="Levati E."/>
            <person name="Barry K.W."/>
            <person name="Belfiori B."/>
            <person name="Cichocki N."/>
            <person name="Clum A."/>
            <person name="Dockter R.B."/>
            <person name="Fauchery L."/>
            <person name="Guy J."/>
            <person name="Iotti M."/>
            <person name="Le Tacon F."/>
            <person name="Lindquist E.A."/>
            <person name="Lipzen A."/>
            <person name="Malagnac F."/>
            <person name="Mello A."/>
            <person name="Molinier V."/>
            <person name="Miyauchi S."/>
            <person name="Poulain J."/>
            <person name="Riccioni C."/>
            <person name="Rubini A."/>
            <person name="Sitrit Y."/>
            <person name="Splivallo R."/>
            <person name="Traeger S."/>
            <person name="Wang M."/>
            <person name="Zifcakova L."/>
            <person name="Wipf D."/>
            <person name="Zambonelli A."/>
            <person name="Paolocci F."/>
            <person name="Nowrousian M."/>
            <person name="Ottonello S."/>
            <person name="Baldrian P."/>
            <person name="Spatafora J.W."/>
            <person name="Henrissat B."/>
            <person name="Nagy L.G."/>
            <person name="Aury J.M."/>
            <person name="Wincker P."/>
            <person name="Grigoriev I.V."/>
            <person name="Bonfante P."/>
            <person name="Martin F.M."/>
        </authorList>
    </citation>
    <scope>NUCLEOTIDE SEQUENCE [LARGE SCALE GENOMIC DNA]</scope>
    <source>
        <strain evidence="1 2">RN42</strain>
    </source>
</reference>
<dbReference type="EMBL" id="ML119772">
    <property type="protein sequence ID" value="RPA75088.1"/>
    <property type="molecule type" value="Genomic_DNA"/>
</dbReference>
<name>A0A3N4HRG6_ASCIM</name>